<comment type="caution">
    <text evidence="1">The sequence shown here is derived from an EMBL/GenBank/DDBJ whole genome shotgun (WGS) entry which is preliminary data.</text>
</comment>
<name>A0A0F9ILV3_9ZZZZ</name>
<protein>
    <submittedName>
        <fullName evidence="1">Uncharacterized protein</fullName>
    </submittedName>
</protein>
<proteinExistence type="predicted"/>
<evidence type="ECO:0000313" key="1">
    <source>
        <dbReference type="EMBL" id="KKM42209.1"/>
    </source>
</evidence>
<dbReference type="AlphaFoldDB" id="A0A0F9ILV3"/>
<sequence>MSPSHVNSGIYQIKNKLNNNIYIDVVNKIEEIQNNIK</sequence>
<reference evidence="1" key="1">
    <citation type="journal article" date="2015" name="Nature">
        <title>Complex archaea that bridge the gap between prokaryotes and eukaryotes.</title>
        <authorList>
            <person name="Spang A."/>
            <person name="Saw J.H."/>
            <person name="Jorgensen S.L."/>
            <person name="Zaremba-Niedzwiedzka K."/>
            <person name="Martijn J."/>
            <person name="Lind A.E."/>
            <person name="van Eijk R."/>
            <person name="Schleper C."/>
            <person name="Guy L."/>
            <person name="Ettema T.J."/>
        </authorList>
    </citation>
    <scope>NUCLEOTIDE SEQUENCE</scope>
</reference>
<gene>
    <name evidence="1" type="ORF">LCGC14_1563280</name>
</gene>
<organism evidence="1">
    <name type="scientific">marine sediment metagenome</name>
    <dbReference type="NCBI Taxonomy" id="412755"/>
    <lineage>
        <taxon>unclassified sequences</taxon>
        <taxon>metagenomes</taxon>
        <taxon>ecological metagenomes</taxon>
    </lineage>
</organism>
<dbReference type="EMBL" id="LAZR01012099">
    <property type="protein sequence ID" value="KKM42209.1"/>
    <property type="molecule type" value="Genomic_DNA"/>
</dbReference>
<accession>A0A0F9ILV3</accession>